<sequence>MSTVVLSIVAALGATLLAMGSPRLRLHHIVGTGSPCHSAASTVIPGAHAPGAASADLDSALMLELVGAMLQSGLALPRALEVVSRACPGPSSPVLARAAAALGLGVDWQSAWPAGDRVEAVAEVREALRFAAATGAPSAGLLFARARQLRRRRHRELERRAAALGVRLVVPLGACSLPAFLCLGVVPVFLAMFPSG</sequence>
<keyword evidence="4 6" id="KW-1133">Transmembrane helix</keyword>
<evidence type="ECO:0000256" key="6">
    <source>
        <dbReference type="SAM" id="Phobius"/>
    </source>
</evidence>
<comment type="subcellular location">
    <subcellularLocation>
        <location evidence="1">Cell membrane</location>
        <topology evidence="1">Multi-pass membrane protein</topology>
    </subcellularLocation>
</comment>
<comment type="caution">
    <text evidence="8">The sequence shown here is derived from an EMBL/GenBank/DDBJ whole genome shotgun (WGS) entry which is preliminary data.</text>
</comment>
<evidence type="ECO:0000256" key="2">
    <source>
        <dbReference type="ARBA" id="ARBA00022475"/>
    </source>
</evidence>
<dbReference type="PANTHER" id="PTHR35007:SF3">
    <property type="entry name" value="POSSIBLE CONSERVED ALANINE RICH MEMBRANE PROTEIN"/>
    <property type="match status" value="1"/>
</dbReference>
<keyword evidence="3 6" id="KW-0812">Transmembrane</keyword>
<keyword evidence="9" id="KW-1185">Reference proteome</keyword>
<dbReference type="Pfam" id="PF00482">
    <property type="entry name" value="T2SSF"/>
    <property type="match status" value="1"/>
</dbReference>
<dbReference type="PANTHER" id="PTHR35007">
    <property type="entry name" value="INTEGRAL MEMBRANE PROTEIN-RELATED"/>
    <property type="match status" value="1"/>
</dbReference>
<evidence type="ECO:0000256" key="1">
    <source>
        <dbReference type="ARBA" id="ARBA00004651"/>
    </source>
</evidence>
<evidence type="ECO:0000259" key="7">
    <source>
        <dbReference type="Pfam" id="PF00482"/>
    </source>
</evidence>
<keyword evidence="5 6" id="KW-0472">Membrane</keyword>
<reference evidence="8 9" key="1">
    <citation type="submission" date="2024-05" db="EMBL/GenBank/DDBJ databases">
        <title>Sinomonas sp. nov., isolated from a waste landfill.</title>
        <authorList>
            <person name="Zhao Y."/>
        </authorList>
    </citation>
    <scope>NUCLEOTIDE SEQUENCE [LARGE SCALE GENOMIC DNA]</scope>
    <source>
        <strain evidence="8 9">CCTCC AB2014300</strain>
    </source>
</reference>
<dbReference type="EMBL" id="JBDFRB010000011">
    <property type="protein sequence ID" value="MEN2745312.1"/>
    <property type="molecule type" value="Genomic_DNA"/>
</dbReference>
<evidence type="ECO:0000256" key="5">
    <source>
        <dbReference type="ARBA" id="ARBA00023136"/>
    </source>
</evidence>
<protein>
    <submittedName>
        <fullName evidence="8">Type II secretion system F family protein</fullName>
    </submittedName>
</protein>
<dbReference type="RefSeq" id="WP_345885665.1">
    <property type="nucleotide sequence ID" value="NZ_JBDFRB010000011.1"/>
</dbReference>
<dbReference type="Proteomes" id="UP001422074">
    <property type="component" value="Unassembled WGS sequence"/>
</dbReference>
<evidence type="ECO:0000256" key="3">
    <source>
        <dbReference type="ARBA" id="ARBA00022692"/>
    </source>
</evidence>
<keyword evidence="2" id="KW-1003">Cell membrane</keyword>
<evidence type="ECO:0000256" key="4">
    <source>
        <dbReference type="ARBA" id="ARBA00022989"/>
    </source>
</evidence>
<dbReference type="InterPro" id="IPR018076">
    <property type="entry name" value="T2SS_GspF_dom"/>
</dbReference>
<evidence type="ECO:0000313" key="8">
    <source>
        <dbReference type="EMBL" id="MEN2745312.1"/>
    </source>
</evidence>
<proteinExistence type="predicted"/>
<accession>A0ABU9X1H1</accession>
<organism evidence="8 9">
    <name type="scientific">Sinomonas halotolerans</name>
    <dbReference type="NCBI Taxonomy" id="1644133"/>
    <lineage>
        <taxon>Bacteria</taxon>
        <taxon>Bacillati</taxon>
        <taxon>Actinomycetota</taxon>
        <taxon>Actinomycetes</taxon>
        <taxon>Micrococcales</taxon>
        <taxon>Micrococcaceae</taxon>
        <taxon>Sinomonas</taxon>
    </lineage>
</organism>
<feature type="transmembrane region" description="Helical" evidence="6">
    <location>
        <begin position="164"/>
        <end position="193"/>
    </location>
</feature>
<feature type="domain" description="Type II secretion system protein GspF" evidence="7">
    <location>
        <begin position="63"/>
        <end position="183"/>
    </location>
</feature>
<evidence type="ECO:0000313" key="9">
    <source>
        <dbReference type="Proteomes" id="UP001422074"/>
    </source>
</evidence>
<name>A0ABU9X1H1_9MICC</name>
<gene>
    <name evidence="8" type="ORF">ABCQ75_12315</name>
</gene>